<accession>A0A3E1EZD7</accession>
<dbReference type="AlphaFoldDB" id="A0A3E1EZD7"/>
<dbReference type="GO" id="GO:0016810">
    <property type="term" value="F:hydrolase activity, acting on carbon-nitrogen (but not peptide) bonds"/>
    <property type="evidence" value="ECO:0007669"/>
    <property type="project" value="InterPro"/>
</dbReference>
<organism evidence="3 4">
    <name type="scientific">Brumimicrobium aurantiacum</name>
    <dbReference type="NCBI Taxonomy" id="1737063"/>
    <lineage>
        <taxon>Bacteria</taxon>
        <taxon>Pseudomonadati</taxon>
        <taxon>Bacteroidota</taxon>
        <taxon>Flavobacteriia</taxon>
        <taxon>Flavobacteriales</taxon>
        <taxon>Crocinitomicaceae</taxon>
        <taxon>Brumimicrobium</taxon>
    </lineage>
</organism>
<dbReference type="PANTHER" id="PTHR10587">
    <property type="entry name" value="GLYCOSYL TRANSFERASE-RELATED"/>
    <property type="match status" value="1"/>
</dbReference>
<comment type="caution">
    <text evidence="3">The sequence shown here is derived from an EMBL/GenBank/DDBJ whole genome shotgun (WGS) entry which is preliminary data.</text>
</comment>
<sequence>MSKHQIGYTIFGVFTLFYVYGYIVNGWSVIYYVSFFVLWFVMVLYGSFFIRSNYHLKAISSVKTDERVVSITFDDGPTVHTNAVLDILKKGGHKASFFCIGQRIQENPLMAERIVKEGHSIENHTYSHSKHISFASTKKLIEEIEKTDEIIKRQTGVKPQFFRPPYGVTNPNFMRTIRQSKHVVIGWNIRSLDTVIESEDKILKRITKLVKNGSIILLHDTSEKSIIVLERLLQYLNDNNYRSVTVDELLKLRKK</sequence>
<evidence type="ECO:0000256" key="1">
    <source>
        <dbReference type="SAM" id="Phobius"/>
    </source>
</evidence>
<dbReference type="PANTHER" id="PTHR10587:SF125">
    <property type="entry name" value="POLYSACCHARIDE DEACETYLASE YHEN-RELATED"/>
    <property type="match status" value="1"/>
</dbReference>
<reference evidence="3 4" key="1">
    <citation type="submission" date="2018-08" db="EMBL/GenBank/DDBJ databases">
        <title>The draft genome squence of Brumimicrobium sp. N62.</title>
        <authorList>
            <person name="Du Z.-J."/>
            <person name="Luo H.-R."/>
        </authorList>
    </citation>
    <scope>NUCLEOTIDE SEQUENCE [LARGE SCALE GENOMIC DNA]</scope>
    <source>
        <strain evidence="3 4">N62</strain>
    </source>
</reference>
<keyword evidence="1" id="KW-0472">Membrane</keyword>
<feature type="domain" description="NodB homology" evidence="2">
    <location>
        <begin position="67"/>
        <end position="244"/>
    </location>
</feature>
<evidence type="ECO:0000313" key="3">
    <source>
        <dbReference type="EMBL" id="RFC54918.1"/>
    </source>
</evidence>
<dbReference type="Gene3D" id="3.20.20.370">
    <property type="entry name" value="Glycoside hydrolase/deacetylase"/>
    <property type="match status" value="1"/>
</dbReference>
<keyword evidence="4" id="KW-1185">Reference proteome</keyword>
<dbReference type="CDD" id="cd10917">
    <property type="entry name" value="CE4_NodB_like_6s_7s"/>
    <property type="match status" value="1"/>
</dbReference>
<name>A0A3E1EZD7_9FLAO</name>
<dbReference type="GO" id="GO:0005975">
    <property type="term" value="P:carbohydrate metabolic process"/>
    <property type="evidence" value="ECO:0007669"/>
    <property type="project" value="InterPro"/>
</dbReference>
<dbReference type="InterPro" id="IPR011330">
    <property type="entry name" value="Glyco_hydro/deAcase_b/a-brl"/>
</dbReference>
<dbReference type="PROSITE" id="PS51677">
    <property type="entry name" value="NODB"/>
    <property type="match status" value="1"/>
</dbReference>
<dbReference type="RefSeq" id="WP_116879897.1">
    <property type="nucleotide sequence ID" value="NZ_QURB01000002.1"/>
</dbReference>
<dbReference type="InterPro" id="IPR002509">
    <property type="entry name" value="NODB_dom"/>
</dbReference>
<feature type="transmembrane region" description="Helical" evidence="1">
    <location>
        <begin position="7"/>
        <end position="23"/>
    </location>
</feature>
<dbReference type="Proteomes" id="UP000257127">
    <property type="component" value="Unassembled WGS sequence"/>
</dbReference>
<evidence type="ECO:0000313" key="4">
    <source>
        <dbReference type="Proteomes" id="UP000257127"/>
    </source>
</evidence>
<dbReference type="OrthoDB" id="9812065at2"/>
<dbReference type="Pfam" id="PF01522">
    <property type="entry name" value="Polysacc_deac_1"/>
    <property type="match status" value="1"/>
</dbReference>
<protein>
    <submittedName>
        <fullName evidence="3">Polysaccharide deacetylase family protein</fullName>
    </submittedName>
</protein>
<keyword evidence="1" id="KW-0812">Transmembrane</keyword>
<feature type="transmembrane region" description="Helical" evidence="1">
    <location>
        <begin position="29"/>
        <end position="50"/>
    </location>
</feature>
<proteinExistence type="predicted"/>
<dbReference type="InterPro" id="IPR050248">
    <property type="entry name" value="Polysacc_deacetylase_ArnD"/>
</dbReference>
<gene>
    <name evidence="3" type="ORF">DXU93_03595</name>
</gene>
<keyword evidence="1" id="KW-1133">Transmembrane helix</keyword>
<dbReference type="EMBL" id="QURB01000002">
    <property type="protein sequence ID" value="RFC54918.1"/>
    <property type="molecule type" value="Genomic_DNA"/>
</dbReference>
<evidence type="ECO:0000259" key="2">
    <source>
        <dbReference type="PROSITE" id="PS51677"/>
    </source>
</evidence>
<dbReference type="SUPFAM" id="SSF88713">
    <property type="entry name" value="Glycoside hydrolase/deacetylase"/>
    <property type="match status" value="1"/>
</dbReference>